<dbReference type="Pfam" id="PF12724">
    <property type="entry name" value="Flavodoxin_5"/>
    <property type="match status" value="1"/>
</dbReference>
<dbReference type="EC" id="1.3.5.3" evidence="2"/>
<dbReference type="Proteomes" id="UP000539313">
    <property type="component" value="Unassembled WGS sequence"/>
</dbReference>
<dbReference type="RefSeq" id="WP_182704717.1">
    <property type="nucleotide sequence ID" value="NZ_JACJII010000001.1"/>
</dbReference>
<dbReference type="PANTHER" id="PTHR38030">
    <property type="entry name" value="PROTOPORPHYRINOGEN IX DEHYDROGENASE [MENAQUINONE]"/>
    <property type="match status" value="1"/>
</dbReference>
<dbReference type="AlphaFoldDB" id="A0A7W3MVR0"/>
<evidence type="ECO:0000313" key="2">
    <source>
        <dbReference type="EMBL" id="MBA9002783.1"/>
    </source>
</evidence>
<dbReference type="InterPro" id="IPR026816">
    <property type="entry name" value="Flavodoxin_dom"/>
</dbReference>
<evidence type="ECO:0000259" key="1">
    <source>
        <dbReference type="Pfam" id="PF12724"/>
    </source>
</evidence>
<dbReference type="EMBL" id="JACJII010000001">
    <property type="protein sequence ID" value="MBA9002783.1"/>
    <property type="molecule type" value="Genomic_DNA"/>
</dbReference>
<dbReference type="GO" id="GO:0070819">
    <property type="term" value="F:menaquinone-dependent protoporphyrinogen oxidase activity"/>
    <property type="evidence" value="ECO:0007669"/>
    <property type="project" value="TreeGrafter"/>
</dbReference>
<dbReference type="Gene3D" id="3.40.50.360">
    <property type="match status" value="1"/>
</dbReference>
<proteinExistence type="predicted"/>
<dbReference type="GO" id="GO:0006783">
    <property type="term" value="P:heme biosynthetic process"/>
    <property type="evidence" value="ECO:0007669"/>
    <property type="project" value="TreeGrafter"/>
</dbReference>
<dbReference type="InterPro" id="IPR029039">
    <property type="entry name" value="Flavoprotein-like_sf"/>
</dbReference>
<keyword evidence="2" id="KW-0560">Oxidoreductase</keyword>
<feature type="domain" description="Flavodoxin" evidence="1">
    <location>
        <begin position="5"/>
        <end position="127"/>
    </location>
</feature>
<dbReference type="InterPro" id="IPR052200">
    <property type="entry name" value="Protoporphyrinogen_IX_DH"/>
</dbReference>
<dbReference type="GO" id="GO:0010181">
    <property type="term" value="F:FMN binding"/>
    <property type="evidence" value="ECO:0007669"/>
    <property type="project" value="TreeGrafter"/>
</dbReference>
<name>A0A7W3MVR0_9ACTN</name>
<dbReference type="SUPFAM" id="SSF52218">
    <property type="entry name" value="Flavoproteins"/>
    <property type="match status" value="1"/>
</dbReference>
<gene>
    <name evidence="2" type="ORF">HNR21_001665</name>
</gene>
<comment type="caution">
    <text evidence="2">The sequence shown here is derived from an EMBL/GenBank/DDBJ whole genome shotgun (WGS) entry which is preliminary data.</text>
</comment>
<keyword evidence="3" id="KW-1185">Reference proteome</keyword>
<evidence type="ECO:0000313" key="3">
    <source>
        <dbReference type="Proteomes" id="UP000539313"/>
    </source>
</evidence>
<dbReference type="PANTHER" id="PTHR38030:SF2">
    <property type="entry name" value="PROTOPORPHYRINOGEN IX DEHYDROGENASE [QUINONE]"/>
    <property type="match status" value="1"/>
</dbReference>
<accession>A0A7W3MVR0</accession>
<organism evidence="2 3">
    <name type="scientific">Thermomonospora cellulosilytica</name>
    <dbReference type="NCBI Taxonomy" id="1411118"/>
    <lineage>
        <taxon>Bacteria</taxon>
        <taxon>Bacillati</taxon>
        <taxon>Actinomycetota</taxon>
        <taxon>Actinomycetes</taxon>
        <taxon>Streptosporangiales</taxon>
        <taxon>Thermomonosporaceae</taxon>
        <taxon>Thermomonospora</taxon>
    </lineage>
</organism>
<protein>
    <submittedName>
        <fullName evidence="2">Menaquinone-dependent protoporphyrinogen oxidase</fullName>
        <ecNumber evidence="2">1.3.5.3</ecNumber>
    </submittedName>
</protein>
<sequence>MFVFIGYASAHGSTQSIAERIATRLAEHGHRTDAADVGQDRDVTGYEAFVIGSAVHRQAWLKEAVDFLDVHRGSLQDRPVWLFSVGMPAALRGPWRRWARKEEAVLSAKLRGSIQPRDHHLFSGVYRREHTNLAGHLIGRVMGVRYGDYRDWRDVDAWADGIDRRLKADTISRPRRT</sequence>
<reference evidence="2 3" key="1">
    <citation type="submission" date="2020-08" db="EMBL/GenBank/DDBJ databases">
        <title>Sequencing the genomes of 1000 actinobacteria strains.</title>
        <authorList>
            <person name="Klenk H.-P."/>
        </authorList>
    </citation>
    <scope>NUCLEOTIDE SEQUENCE [LARGE SCALE GENOMIC DNA]</scope>
    <source>
        <strain evidence="2 3">DSM 45823</strain>
    </source>
</reference>